<keyword evidence="4" id="KW-1185">Reference proteome</keyword>
<feature type="coiled-coil region" evidence="1">
    <location>
        <begin position="123"/>
        <end position="178"/>
    </location>
</feature>
<dbReference type="EMBL" id="FTOP01000007">
    <property type="protein sequence ID" value="SIS88499.1"/>
    <property type="molecule type" value="Genomic_DNA"/>
</dbReference>
<name>A0A1N7MRM9_9BACT</name>
<evidence type="ECO:0000313" key="3">
    <source>
        <dbReference type="EMBL" id="SIS88499.1"/>
    </source>
</evidence>
<dbReference type="AlphaFoldDB" id="A0A1N7MRM9"/>
<accession>A0A1N7MRM9</accession>
<gene>
    <name evidence="3" type="ORF">SAMN05421761_10752</name>
</gene>
<keyword evidence="2" id="KW-0812">Transmembrane</keyword>
<feature type="transmembrane region" description="Helical" evidence="2">
    <location>
        <begin position="63"/>
        <end position="87"/>
    </location>
</feature>
<organism evidence="3 4">
    <name type="scientific">Belliella pelovolcani</name>
    <dbReference type="NCBI Taxonomy" id="529505"/>
    <lineage>
        <taxon>Bacteria</taxon>
        <taxon>Pseudomonadati</taxon>
        <taxon>Bacteroidota</taxon>
        <taxon>Cytophagia</taxon>
        <taxon>Cytophagales</taxon>
        <taxon>Cyclobacteriaceae</taxon>
        <taxon>Belliella</taxon>
    </lineage>
</organism>
<sequence length="280" mass="33849">MTWLKDLNEFFKERLSNPFFFTFVFFWIIWNWQGVAYFIYSNDDILFRLGCINDTFVDINRNIIYPGVLAISTIILSNGFFLLVEFLPDKLILLRKKRLYNRLKLQFDEKQKVAEAEFNYNLKKNNAKTVEELNNEITHLKKTIELNEKEFETIRNDNNTLRLELNKITDSENELKKEFKSVQTQLMNERIIINNIKDLLKEWIDLYNIDDDQQQSKTFFLEDYINSDLLKVLFKNNQFKGERTKNLKEFLSRFDNNFVNDEQNYILISIINKYLELMEK</sequence>
<evidence type="ECO:0000256" key="2">
    <source>
        <dbReference type="SAM" id="Phobius"/>
    </source>
</evidence>
<reference evidence="4" key="1">
    <citation type="submission" date="2017-01" db="EMBL/GenBank/DDBJ databases">
        <authorList>
            <person name="Varghese N."/>
            <person name="Submissions S."/>
        </authorList>
    </citation>
    <scope>NUCLEOTIDE SEQUENCE [LARGE SCALE GENOMIC DNA]</scope>
    <source>
        <strain evidence="4">DSM 46698</strain>
    </source>
</reference>
<evidence type="ECO:0000313" key="4">
    <source>
        <dbReference type="Proteomes" id="UP000186026"/>
    </source>
</evidence>
<proteinExistence type="predicted"/>
<keyword evidence="2" id="KW-0472">Membrane</keyword>
<keyword evidence="1" id="KW-0175">Coiled coil</keyword>
<dbReference type="STRING" id="529505.SAMN05421761_10752"/>
<keyword evidence="2" id="KW-1133">Transmembrane helix</keyword>
<protein>
    <submittedName>
        <fullName evidence="3">Uncharacterized protein</fullName>
    </submittedName>
</protein>
<feature type="transmembrane region" description="Helical" evidence="2">
    <location>
        <begin position="20"/>
        <end position="40"/>
    </location>
</feature>
<dbReference type="RefSeq" id="WP_076500908.1">
    <property type="nucleotide sequence ID" value="NZ_FTOP01000007.1"/>
</dbReference>
<evidence type="ECO:0000256" key="1">
    <source>
        <dbReference type="SAM" id="Coils"/>
    </source>
</evidence>
<dbReference type="Proteomes" id="UP000186026">
    <property type="component" value="Unassembled WGS sequence"/>
</dbReference>